<dbReference type="Gene3D" id="3.60.21.10">
    <property type="match status" value="1"/>
</dbReference>
<dbReference type="InterPro" id="IPR004843">
    <property type="entry name" value="Calcineurin-like_PHP"/>
</dbReference>
<comment type="caution">
    <text evidence="2">The sequence shown here is derived from an EMBL/GenBank/DDBJ whole genome shotgun (WGS) entry which is preliminary data.</text>
</comment>
<dbReference type="Pfam" id="PF00149">
    <property type="entry name" value="Metallophos"/>
    <property type="match status" value="1"/>
</dbReference>
<protein>
    <submittedName>
        <fullName evidence="2">Metallophosphoesterase</fullName>
    </submittedName>
</protein>
<dbReference type="EMBL" id="JADLQN010000010">
    <property type="protein sequence ID" value="MBF6358171.1"/>
    <property type="molecule type" value="Genomic_DNA"/>
</dbReference>
<evidence type="ECO:0000259" key="1">
    <source>
        <dbReference type="Pfam" id="PF00149"/>
    </source>
</evidence>
<dbReference type="RefSeq" id="WP_195005010.1">
    <property type="nucleotide sequence ID" value="NZ_JADLQN010000010.1"/>
</dbReference>
<gene>
    <name evidence="2" type="ORF">IU449_27110</name>
</gene>
<proteinExistence type="predicted"/>
<name>A0ABS0DI94_9NOCA</name>
<dbReference type="CDD" id="cd00838">
    <property type="entry name" value="MPP_superfamily"/>
    <property type="match status" value="1"/>
</dbReference>
<dbReference type="Proteomes" id="UP000707731">
    <property type="component" value="Unassembled WGS sequence"/>
</dbReference>
<evidence type="ECO:0000313" key="2">
    <source>
        <dbReference type="EMBL" id="MBF6358171.1"/>
    </source>
</evidence>
<dbReference type="SUPFAM" id="SSF56300">
    <property type="entry name" value="Metallo-dependent phosphatases"/>
    <property type="match status" value="1"/>
</dbReference>
<dbReference type="InterPro" id="IPR029052">
    <property type="entry name" value="Metallo-depent_PP-like"/>
</dbReference>
<feature type="domain" description="Calcineurin-like phosphoesterase" evidence="1">
    <location>
        <begin position="11"/>
        <end position="220"/>
    </location>
</feature>
<keyword evidence="3" id="KW-1185">Reference proteome</keyword>
<organism evidence="2 3">
    <name type="scientific">Nocardia higoensis</name>
    <dbReference type="NCBI Taxonomy" id="228599"/>
    <lineage>
        <taxon>Bacteria</taxon>
        <taxon>Bacillati</taxon>
        <taxon>Actinomycetota</taxon>
        <taxon>Actinomycetes</taxon>
        <taxon>Mycobacteriales</taxon>
        <taxon>Nocardiaceae</taxon>
        <taxon>Nocardia</taxon>
    </lineage>
</organism>
<sequence length="255" mass="28365">MSPFEELQPSRVLLVGDLHANLHHTLHVIEHAKREGAEAILQVGDVVWDMRDNFDRSPNYMDLVSEAASEAGIPFAFARGNHDNATKLAEYTDEHGCTAIPVRPGLWYLPNGYRWVWSGVSFLALGGAHSVDKPWRRPHLEWWPGETITSSDALRACEGGPADVMICHDVPAGVHIPCIEGNPHGFPAREIEAAERNRRVLRAVVDVVRPSRIFSGHYHCRLTAELVGADYRATVDILDMDGTPLDRNTLKLDLS</sequence>
<accession>A0ABS0DI94</accession>
<evidence type="ECO:0000313" key="3">
    <source>
        <dbReference type="Proteomes" id="UP000707731"/>
    </source>
</evidence>
<reference evidence="2 3" key="1">
    <citation type="submission" date="2020-10" db="EMBL/GenBank/DDBJ databases">
        <title>Identification of Nocardia species via Next-generation sequencing and recognition of intraspecies genetic diversity.</title>
        <authorList>
            <person name="Li P."/>
            <person name="Li P."/>
            <person name="Lu B."/>
        </authorList>
    </citation>
    <scope>NUCLEOTIDE SEQUENCE [LARGE SCALE GENOMIC DNA]</scope>
    <source>
        <strain evidence="2 3">BJ06-0143</strain>
    </source>
</reference>